<protein>
    <submittedName>
        <fullName evidence="2">DUF4397 domain-containing protein</fullName>
    </submittedName>
</protein>
<dbReference type="PROSITE" id="PS51257">
    <property type="entry name" value="PROKAR_LIPOPROTEIN"/>
    <property type="match status" value="1"/>
</dbReference>
<comment type="caution">
    <text evidence="2">The sequence shown here is derived from an EMBL/GenBank/DDBJ whole genome shotgun (WGS) entry which is preliminary data.</text>
</comment>
<reference evidence="2" key="1">
    <citation type="submission" date="2021-02" db="EMBL/GenBank/DDBJ databases">
        <title>The CRISPR/cas machinery reduction and long-range gene transfer in the hot spring cyanobacterium Synechococcus.</title>
        <authorList>
            <person name="Dvorak P."/>
            <person name="Jahodarova E."/>
            <person name="Hasler P."/>
            <person name="Poulickova A."/>
        </authorList>
    </citation>
    <scope>NUCLEOTIDE SEQUENCE</scope>
    <source>
        <strain evidence="2">Rupite</strain>
    </source>
</reference>
<gene>
    <name evidence="2" type="ORF">JX360_04355</name>
</gene>
<organism evidence="2 3">
    <name type="scientific">Thermostichus vulcanus str. 'Rupite'</name>
    <dbReference type="NCBI Taxonomy" id="2813851"/>
    <lineage>
        <taxon>Bacteria</taxon>
        <taxon>Bacillati</taxon>
        <taxon>Cyanobacteriota</taxon>
        <taxon>Cyanophyceae</taxon>
        <taxon>Thermostichales</taxon>
        <taxon>Thermostichaceae</taxon>
        <taxon>Thermostichus</taxon>
    </lineage>
</organism>
<sequence length="254" mass="27296">MKVVREWVGAVLWVVGGAFLPGLLSGCAIPMPSASAEVSEIQVRLVHVAPNTPRIDLEVGGVRAAQYVAYGSVSEYVRMPAGEYDIVLSSTPEKIDLNQPLRATVAARTVANLRGGGVFSVVATDEPNRMTALVLADNINPLFDQALVRFVHAAPDAPALQWRGEQDRVLLPRLAFGEVSTFQAMRPGFTQIQVAPAPSTTPGVQSMASSSALERFDLQLEAGKVYTLYVAGLLRSKPGLDFVLAEETRARKLL</sequence>
<proteinExistence type="predicted"/>
<evidence type="ECO:0000259" key="1">
    <source>
        <dbReference type="Pfam" id="PF14344"/>
    </source>
</evidence>
<dbReference type="Pfam" id="PF14344">
    <property type="entry name" value="DUF4397"/>
    <property type="match status" value="1"/>
</dbReference>
<feature type="domain" description="DUF4397" evidence="1">
    <location>
        <begin position="42"/>
        <end position="162"/>
    </location>
</feature>
<name>A0ABT0C8W5_THEVL</name>
<dbReference type="Proteomes" id="UP000830835">
    <property type="component" value="Unassembled WGS sequence"/>
</dbReference>
<keyword evidence="3" id="KW-1185">Reference proteome</keyword>
<dbReference type="InterPro" id="IPR025510">
    <property type="entry name" value="DUF4397"/>
</dbReference>
<evidence type="ECO:0000313" key="3">
    <source>
        <dbReference type="Proteomes" id="UP000830835"/>
    </source>
</evidence>
<dbReference type="EMBL" id="JAFIRA010000007">
    <property type="protein sequence ID" value="MCJ2542144.1"/>
    <property type="molecule type" value="Genomic_DNA"/>
</dbReference>
<accession>A0ABT0C8W5</accession>
<evidence type="ECO:0000313" key="2">
    <source>
        <dbReference type="EMBL" id="MCJ2542144.1"/>
    </source>
</evidence>
<dbReference type="RefSeq" id="WP_244349377.1">
    <property type="nucleotide sequence ID" value="NZ_JAFIRA010000007.1"/>
</dbReference>